<dbReference type="Pfam" id="PF01261">
    <property type="entry name" value="AP_endonuc_2"/>
    <property type="match status" value="1"/>
</dbReference>
<name>A0ABU0JQC7_HATLI</name>
<dbReference type="Proteomes" id="UP001224418">
    <property type="component" value="Unassembled WGS sequence"/>
</dbReference>
<feature type="domain" description="Xylose isomerase-like TIM barrel" evidence="1">
    <location>
        <begin position="21"/>
        <end position="253"/>
    </location>
</feature>
<evidence type="ECO:0000313" key="2">
    <source>
        <dbReference type="EMBL" id="MDQ0479301.1"/>
    </source>
</evidence>
<dbReference type="InterPro" id="IPR050312">
    <property type="entry name" value="IolE/XylAMocC-like"/>
</dbReference>
<dbReference type="EMBL" id="JAUSWN010000007">
    <property type="protein sequence ID" value="MDQ0479301.1"/>
    <property type="molecule type" value="Genomic_DNA"/>
</dbReference>
<evidence type="ECO:0000313" key="3">
    <source>
        <dbReference type="Proteomes" id="UP001224418"/>
    </source>
</evidence>
<keyword evidence="3" id="KW-1185">Reference proteome</keyword>
<proteinExistence type="predicted"/>
<dbReference type="Gene3D" id="3.20.20.150">
    <property type="entry name" value="Divalent-metal-dependent TIM barrel enzymes"/>
    <property type="match status" value="1"/>
</dbReference>
<evidence type="ECO:0000259" key="1">
    <source>
        <dbReference type="Pfam" id="PF01261"/>
    </source>
</evidence>
<dbReference type="RefSeq" id="WP_307355392.1">
    <property type="nucleotide sequence ID" value="NZ_BAAACJ010000032.1"/>
</dbReference>
<reference evidence="2 3" key="1">
    <citation type="submission" date="2023-07" db="EMBL/GenBank/DDBJ databases">
        <title>Genomic Encyclopedia of Type Strains, Phase IV (KMG-IV): sequencing the most valuable type-strain genomes for metagenomic binning, comparative biology and taxonomic classification.</title>
        <authorList>
            <person name="Goeker M."/>
        </authorList>
    </citation>
    <scope>NUCLEOTIDE SEQUENCE [LARGE SCALE GENOMIC DNA]</scope>
    <source>
        <strain evidence="2 3">DSM 1400</strain>
    </source>
</reference>
<gene>
    <name evidence="2" type="ORF">QOZ93_001042</name>
</gene>
<dbReference type="GO" id="GO:0016853">
    <property type="term" value="F:isomerase activity"/>
    <property type="evidence" value="ECO:0007669"/>
    <property type="project" value="UniProtKB-KW"/>
</dbReference>
<sequence length="259" mass="30635">MKVGVSSACFYPVVNTEDSIELMKKLGFEFGELFINAPSEYEDDFLQILKEEKEKYNFDIVSLHAFSTFFEIYLFDLHEKRRKDMMKYFKTHCKFAKTLGAQYYTFHGVRCEKLTNQRLKFLKEIYEELAYIALENGVKLAQENVCWCQSKEIDFLSFLKEEIKSPIYFTLDLKQAYRAKISLNQYLKVMGDRLVNIHINDYKEDETCLLPGNGNVDYKKLFKSLQKQGYCGRTIIEVYGNNYKTYNELSQAKKFLEKI</sequence>
<dbReference type="PANTHER" id="PTHR12110:SF53">
    <property type="entry name" value="BLR5974 PROTEIN"/>
    <property type="match status" value="1"/>
</dbReference>
<accession>A0ABU0JQC7</accession>
<dbReference type="InterPro" id="IPR036237">
    <property type="entry name" value="Xyl_isomerase-like_sf"/>
</dbReference>
<comment type="caution">
    <text evidence="2">The sequence shown here is derived from an EMBL/GenBank/DDBJ whole genome shotgun (WGS) entry which is preliminary data.</text>
</comment>
<organism evidence="2 3">
    <name type="scientific">Hathewaya limosa</name>
    <name type="common">Clostridium limosum</name>
    <dbReference type="NCBI Taxonomy" id="1536"/>
    <lineage>
        <taxon>Bacteria</taxon>
        <taxon>Bacillati</taxon>
        <taxon>Bacillota</taxon>
        <taxon>Clostridia</taxon>
        <taxon>Eubacteriales</taxon>
        <taxon>Clostridiaceae</taxon>
        <taxon>Hathewaya</taxon>
    </lineage>
</organism>
<dbReference type="InterPro" id="IPR013022">
    <property type="entry name" value="Xyl_isomerase-like_TIM-brl"/>
</dbReference>
<protein>
    <submittedName>
        <fullName evidence="2">Sugar phosphate isomerase/epimerase</fullName>
    </submittedName>
</protein>
<keyword evidence="2" id="KW-0413">Isomerase</keyword>
<dbReference type="PANTHER" id="PTHR12110">
    <property type="entry name" value="HYDROXYPYRUVATE ISOMERASE"/>
    <property type="match status" value="1"/>
</dbReference>
<dbReference type="SUPFAM" id="SSF51658">
    <property type="entry name" value="Xylose isomerase-like"/>
    <property type="match status" value="1"/>
</dbReference>